<keyword evidence="7 18" id="KW-0418">Kinase</keyword>
<dbReference type="PANTHER" id="PTHR45339:SF1">
    <property type="entry name" value="HYBRID SIGNAL TRANSDUCTION HISTIDINE KINASE J"/>
    <property type="match status" value="1"/>
</dbReference>
<evidence type="ECO:0000256" key="12">
    <source>
        <dbReference type="PROSITE-ProRule" id="PRU00169"/>
    </source>
</evidence>
<evidence type="ECO:0000256" key="1">
    <source>
        <dbReference type="ARBA" id="ARBA00000085"/>
    </source>
</evidence>
<gene>
    <name evidence="18" type="ORF">SAMN02745728_00964</name>
</gene>
<evidence type="ECO:0000256" key="8">
    <source>
        <dbReference type="ARBA" id="ARBA00022840"/>
    </source>
</evidence>
<evidence type="ECO:0000256" key="2">
    <source>
        <dbReference type="ARBA" id="ARBA00004370"/>
    </source>
</evidence>
<feature type="transmembrane region" description="Helical" evidence="14">
    <location>
        <begin position="291"/>
        <end position="312"/>
    </location>
</feature>
<evidence type="ECO:0000256" key="6">
    <source>
        <dbReference type="ARBA" id="ARBA00022741"/>
    </source>
</evidence>
<dbReference type="CDD" id="cd17546">
    <property type="entry name" value="REC_hyHK_CKI1_RcsC-like"/>
    <property type="match status" value="1"/>
</dbReference>
<dbReference type="GO" id="GO:0016020">
    <property type="term" value="C:membrane"/>
    <property type="evidence" value="ECO:0007669"/>
    <property type="project" value="UniProtKB-SubCell"/>
</dbReference>
<dbReference type="CDD" id="cd16922">
    <property type="entry name" value="HATPase_EvgS-ArcB-TorS-like"/>
    <property type="match status" value="1"/>
</dbReference>
<sequence>MDRPEKYNDSHKTFQLSIAVFKGLCFLIAFIIFAIIGVKELQSIFKIKNNSEKIARTQLPAFVENQKTLVNIERLRYIAEVIRSSDNPKERRNKRISAEAFASESIFEQDPNFKKLAKTIVVAMKDLVEAKSEVDKINQNILELQTNYSNTLITLANITTATENNLGIIKLINEKNYVFSSNHNDLKDLEDQIKTTLQTVNYYTKKISINHPDKLLFINSQVEAINSIFEHSLLIKKDRLEANKKINTIWQEIDNNLKIMSDSVTAGAEVSLANSMLSITTASNNAFQSSIGLYFLIFISFTIYYILEYVFIVKPLRLTSEKLAAIQDGKLDTKLPKIYIKELANIANLLDRFSTHLSELYSHANQLEEDVNKKRNFEAIMRAVFKVSLDGYIVWNENTILSVSEGTVKLFELETEQNFINYWESKDFLQNKANIIFKNIQNETVWRENVDFYTPNHKQLPCELTHLIVEFDNQQCILSYIRDLREQKKNELALLKAKDAAEVATKAKSDFLARMSHEIRTPMNGVLGLTKLALEESPSPRQKTLLEKIESSANILLGVINDILDFSKIEQGALTLEVRPFTLNEVVVPVFDLIEHLAFQKNIKLNKNIDQDLLSNIKFMGDNLRLSQILLNLCGNAIKFTEKGNVTVSVTCIESNSETMTLNFSVKDTGIGMTLEQQQSLFKPFAQADSSTTRKYGGTGLGLMIAKLLIEQMHGSIHIKSEPEKGSEFYFVIPFKLAQNSKENILIEQEREENNKNLVGKHILVVEDNEINQEIIVSFLENFDINVTTANNGQEALDILKTHDFDCIFMDIQMPIMDGLTAAKEIRKNGRNEIKNIPIIAMTAHVLQADIDKSINAGMNNHLTKPIEYEKLVKQLHDIFI</sequence>
<comment type="subcellular location">
    <subcellularLocation>
        <location evidence="2">Membrane</location>
    </subcellularLocation>
</comment>
<keyword evidence="14" id="KW-1133">Transmembrane helix</keyword>
<dbReference type="Pfam" id="PF00512">
    <property type="entry name" value="HisKA"/>
    <property type="match status" value="1"/>
</dbReference>
<dbReference type="Gene3D" id="3.40.50.2300">
    <property type="match status" value="1"/>
</dbReference>
<feature type="domain" description="HAMP" evidence="17">
    <location>
        <begin position="310"/>
        <end position="362"/>
    </location>
</feature>
<keyword evidence="9" id="KW-0902">Two-component regulatory system</keyword>
<keyword evidence="6" id="KW-0547">Nucleotide-binding</keyword>
<dbReference type="Gene3D" id="3.30.450.20">
    <property type="entry name" value="PAS domain"/>
    <property type="match status" value="1"/>
</dbReference>
<comment type="subunit">
    <text evidence="10">At low DSF concentrations, interacts with RpfF.</text>
</comment>
<dbReference type="PROSITE" id="PS50109">
    <property type="entry name" value="HIS_KIN"/>
    <property type="match status" value="1"/>
</dbReference>
<dbReference type="SUPFAM" id="SSF55874">
    <property type="entry name" value="ATPase domain of HSP90 chaperone/DNA topoisomerase II/histidine kinase"/>
    <property type="match status" value="1"/>
</dbReference>
<dbReference type="Gene3D" id="3.30.565.10">
    <property type="entry name" value="Histidine kinase-like ATPase, C-terminal domain"/>
    <property type="match status" value="1"/>
</dbReference>
<evidence type="ECO:0000256" key="14">
    <source>
        <dbReference type="SAM" id="Phobius"/>
    </source>
</evidence>
<keyword evidence="8" id="KW-0067">ATP-binding</keyword>
<feature type="transmembrane region" description="Helical" evidence="14">
    <location>
        <begin position="16"/>
        <end position="38"/>
    </location>
</feature>
<dbReference type="InterPro" id="IPR003594">
    <property type="entry name" value="HATPase_dom"/>
</dbReference>
<dbReference type="InterPro" id="IPR036097">
    <property type="entry name" value="HisK_dim/P_sf"/>
</dbReference>
<dbReference type="InterPro" id="IPR011006">
    <property type="entry name" value="CheY-like_superfamily"/>
</dbReference>
<dbReference type="EMBL" id="FRDI01000004">
    <property type="protein sequence ID" value="SHN59075.1"/>
    <property type="molecule type" value="Genomic_DNA"/>
</dbReference>
<dbReference type="OrthoDB" id="5443242at2"/>
<dbReference type="SUPFAM" id="SSF47384">
    <property type="entry name" value="Homodimeric domain of signal transducing histidine kinase"/>
    <property type="match status" value="1"/>
</dbReference>
<dbReference type="SUPFAM" id="SSF52172">
    <property type="entry name" value="CheY-like"/>
    <property type="match status" value="1"/>
</dbReference>
<dbReference type="RefSeq" id="WP_072696670.1">
    <property type="nucleotide sequence ID" value="NZ_FRDI01000004.1"/>
</dbReference>
<dbReference type="FunFam" id="3.30.565.10:FF:000010">
    <property type="entry name" value="Sensor histidine kinase RcsC"/>
    <property type="match status" value="1"/>
</dbReference>
<evidence type="ECO:0000256" key="11">
    <source>
        <dbReference type="ARBA" id="ARBA00068150"/>
    </source>
</evidence>
<dbReference type="InterPro" id="IPR003660">
    <property type="entry name" value="HAMP_dom"/>
</dbReference>
<keyword evidence="19" id="KW-1185">Reference proteome</keyword>
<dbReference type="GO" id="GO:0000155">
    <property type="term" value="F:phosphorelay sensor kinase activity"/>
    <property type="evidence" value="ECO:0007669"/>
    <property type="project" value="InterPro"/>
</dbReference>
<dbReference type="FunFam" id="1.10.287.130:FF:000002">
    <property type="entry name" value="Two-component osmosensing histidine kinase"/>
    <property type="match status" value="1"/>
</dbReference>
<dbReference type="Proteomes" id="UP000186469">
    <property type="component" value="Unassembled WGS sequence"/>
</dbReference>
<keyword evidence="14" id="KW-0472">Membrane</keyword>
<keyword evidence="14" id="KW-0812">Transmembrane</keyword>
<dbReference type="SMART" id="SM00388">
    <property type="entry name" value="HisKA"/>
    <property type="match status" value="1"/>
</dbReference>
<dbReference type="Pfam" id="PF02518">
    <property type="entry name" value="HATPase_c"/>
    <property type="match status" value="1"/>
</dbReference>
<evidence type="ECO:0000313" key="18">
    <source>
        <dbReference type="EMBL" id="SHN59075.1"/>
    </source>
</evidence>
<dbReference type="AlphaFoldDB" id="A0A1M7SKW4"/>
<dbReference type="InterPro" id="IPR005467">
    <property type="entry name" value="His_kinase_dom"/>
</dbReference>
<feature type="domain" description="Response regulatory" evidence="16">
    <location>
        <begin position="762"/>
        <end position="880"/>
    </location>
</feature>
<dbReference type="InterPro" id="IPR036890">
    <property type="entry name" value="HATPase_C_sf"/>
</dbReference>
<reference evidence="18 19" key="1">
    <citation type="submission" date="2016-12" db="EMBL/GenBank/DDBJ databases">
        <authorList>
            <person name="Song W.-J."/>
            <person name="Kurnit D.M."/>
        </authorList>
    </citation>
    <scope>NUCLEOTIDE SEQUENCE [LARGE SCALE GENOMIC DNA]</scope>
    <source>
        <strain evidence="18 19">DSM 11393</strain>
    </source>
</reference>
<comment type="catalytic activity">
    <reaction evidence="1">
        <text>ATP + protein L-histidine = ADP + protein N-phospho-L-histidine.</text>
        <dbReference type="EC" id="2.7.13.3"/>
    </reaction>
</comment>
<evidence type="ECO:0000256" key="10">
    <source>
        <dbReference type="ARBA" id="ARBA00064003"/>
    </source>
</evidence>
<keyword evidence="5" id="KW-0808">Transferase</keyword>
<accession>A0A1M7SKW4</accession>
<dbReference type="Pfam" id="PF00072">
    <property type="entry name" value="Response_reg"/>
    <property type="match status" value="1"/>
</dbReference>
<dbReference type="PANTHER" id="PTHR45339">
    <property type="entry name" value="HYBRID SIGNAL TRANSDUCTION HISTIDINE KINASE J"/>
    <property type="match status" value="1"/>
</dbReference>
<dbReference type="Gene3D" id="1.10.287.130">
    <property type="match status" value="1"/>
</dbReference>
<dbReference type="EC" id="2.7.13.3" evidence="3"/>
<evidence type="ECO:0000256" key="7">
    <source>
        <dbReference type="ARBA" id="ARBA00022777"/>
    </source>
</evidence>
<feature type="coiled-coil region" evidence="13">
    <location>
        <begin position="120"/>
        <end position="147"/>
    </location>
</feature>
<evidence type="ECO:0000256" key="5">
    <source>
        <dbReference type="ARBA" id="ARBA00022679"/>
    </source>
</evidence>
<evidence type="ECO:0000259" key="15">
    <source>
        <dbReference type="PROSITE" id="PS50109"/>
    </source>
</evidence>
<dbReference type="PRINTS" id="PR00344">
    <property type="entry name" value="BCTRLSENSOR"/>
</dbReference>
<keyword evidence="13" id="KW-0175">Coiled coil</keyword>
<name>A0A1M7SKW4_9BACT</name>
<evidence type="ECO:0000256" key="3">
    <source>
        <dbReference type="ARBA" id="ARBA00012438"/>
    </source>
</evidence>
<dbReference type="GO" id="GO:0005524">
    <property type="term" value="F:ATP binding"/>
    <property type="evidence" value="ECO:0007669"/>
    <property type="project" value="UniProtKB-KW"/>
</dbReference>
<evidence type="ECO:0000256" key="9">
    <source>
        <dbReference type="ARBA" id="ARBA00023012"/>
    </source>
</evidence>
<evidence type="ECO:0000259" key="16">
    <source>
        <dbReference type="PROSITE" id="PS50110"/>
    </source>
</evidence>
<feature type="domain" description="Histidine kinase" evidence="15">
    <location>
        <begin position="514"/>
        <end position="737"/>
    </location>
</feature>
<keyword evidence="4 12" id="KW-0597">Phosphoprotein</keyword>
<dbReference type="InterPro" id="IPR001789">
    <property type="entry name" value="Sig_transdc_resp-reg_receiver"/>
</dbReference>
<dbReference type="SMART" id="SM00448">
    <property type="entry name" value="REC"/>
    <property type="match status" value="1"/>
</dbReference>
<protein>
    <recommendedName>
        <fullName evidence="11">Sensory/regulatory protein RpfC</fullName>
        <ecNumber evidence="3">2.7.13.3</ecNumber>
    </recommendedName>
</protein>
<dbReference type="PROSITE" id="PS50885">
    <property type="entry name" value="HAMP"/>
    <property type="match status" value="1"/>
</dbReference>
<dbReference type="STRING" id="1121455.SAMN02745728_00964"/>
<dbReference type="InterPro" id="IPR004358">
    <property type="entry name" value="Sig_transdc_His_kin-like_C"/>
</dbReference>
<proteinExistence type="predicted"/>
<feature type="modified residue" description="4-aspartylphosphate" evidence="12">
    <location>
        <position position="811"/>
    </location>
</feature>
<dbReference type="SMART" id="SM00387">
    <property type="entry name" value="HATPase_c"/>
    <property type="match status" value="1"/>
</dbReference>
<dbReference type="PROSITE" id="PS50110">
    <property type="entry name" value="RESPONSE_REGULATORY"/>
    <property type="match status" value="1"/>
</dbReference>
<dbReference type="CDD" id="cd00082">
    <property type="entry name" value="HisKA"/>
    <property type="match status" value="1"/>
</dbReference>
<evidence type="ECO:0000256" key="13">
    <source>
        <dbReference type="SAM" id="Coils"/>
    </source>
</evidence>
<organism evidence="18 19">
    <name type="scientific">Desulfovibrio litoralis DSM 11393</name>
    <dbReference type="NCBI Taxonomy" id="1121455"/>
    <lineage>
        <taxon>Bacteria</taxon>
        <taxon>Pseudomonadati</taxon>
        <taxon>Thermodesulfobacteriota</taxon>
        <taxon>Desulfovibrionia</taxon>
        <taxon>Desulfovibrionales</taxon>
        <taxon>Desulfovibrionaceae</taxon>
        <taxon>Desulfovibrio</taxon>
    </lineage>
</organism>
<evidence type="ECO:0000313" key="19">
    <source>
        <dbReference type="Proteomes" id="UP000186469"/>
    </source>
</evidence>
<evidence type="ECO:0000259" key="17">
    <source>
        <dbReference type="PROSITE" id="PS50885"/>
    </source>
</evidence>
<evidence type="ECO:0000256" key="4">
    <source>
        <dbReference type="ARBA" id="ARBA00022553"/>
    </source>
</evidence>
<dbReference type="InterPro" id="IPR003661">
    <property type="entry name" value="HisK_dim/P_dom"/>
</dbReference>